<sequence length="763" mass="81823">MSNDGLLIGRSVARPDALTKVRGEAVFCDDIYLPGMLYGVALRSECPHGVLKHIDVSDALGLPGVAVVATAKDIPGLNGFGRAVPDQPVIVSDRFRFIGDVIAMAAADTVEHGRAALRAVKTISEPFPVVTDPQEALEPDAPKIWPEGNLAAHLTVKKGDAESAFKDCDVIIENTYTTPMVDHAYLEVECAVADVDARKNTVIWASTQDPLPIVRNVAKVLGIEPQKVHVIQAVTGGGFGGKLDAGIDVAVRAALLSFLCGRPVKMVYSREESMMGSSKRHASIIRHKLGATKEGKLMAVNIDILYNKGAYASMGGASGGVPTKAIVHAAGPYIIPHAEIHLKNVYTNLPYGGAMRGYGVPQVSFAYECQMDELARALHMDPVHVREINLIKQGDETVTGQVLGSSVGSLKTLKKAEKVSEWRNPLAAEEKGLIRRGRGISFGYYGISTARFPDTGAALIFLTTDGRIRVATGITEIGQGVQSVFTQIAAEEISCPMDWIDIREVDTAVDPDSQSTSASRGTSVVGPAVQIAAQEAKRQLFSLAASVLEVDPAQIVVVPQGLAHWKTPQKLVSLKELAGYYAPAKDRIIGSGVWNKPRSTFRSGDGKGNPFYVYVFGAHVAEVEVNTRTGKIDLKKFTAVHDVGKALNVQQVEGQIRGGVSMGVGFALLEEITNRDGYLNHVNFDRYLIPTSRDLPQIEPVIVEENNPLGPYGAKGIGEPPAIPAAAAIANAVYDAVGVRCRDLPIIPERLLDEMTKKQKTRS</sequence>
<feature type="domain" description="Aldehyde oxidase/xanthine dehydrogenase a/b hammerhead" evidence="1">
    <location>
        <begin position="22"/>
        <end position="128"/>
    </location>
</feature>
<dbReference type="InterPro" id="IPR000674">
    <property type="entry name" value="Ald_Oxase/Xan_DH_a/b"/>
</dbReference>
<dbReference type="Proteomes" id="UP000323521">
    <property type="component" value="Chromosome"/>
</dbReference>
<dbReference type="Pfam" id="PF02738">
    <property type="entry name" value="MoCoBD_1"/>
    <property type="match status" value="1"/>
</dbReference>
<evidence type="ECO:0000313" key="2">
    <source>
        <dbReference type="EMBL" id="ATW27174.1"/>
    </source>
</evidence>
<dbReference type="InterPro" id="IPR036856">
    <property type="entry name" value="Ald_Oxase/Xan_DH_a/b_sf"/>
</dbReference>
<dbReference type="EMBL" id="CP017634">
    <property type="protein sequence ID" value="ATW27174.1"/>
    <property type="molecule type" value="Genomic_DNA"/>
</dbReference>
<dbReference type="SUPFAM" id="SSF56003">
    <property type="entry name" value="Molybdenum cofactor-binding domain"/>
    <property type="match status" value="1"/>
</dbReference>
<keyword evidence="3" id="KW-1185">Reference proteome</keyword>
<gene>
    <name evidence="2" type="ORF">DCMF_22645</name>
</gene>
<dbReference type="Pfam" id="PF20256">
    <property type="entry name" value="MoCoBD_2"/>
    <property type="match status" value="1"/>
</dbReference>
<protein>
    <recommendedName>
        <fullName evidence="1">Aldehyde oxidase/xanthine dehydrogenase a/b hammerhead domain-containing protein</fullName>
    </recommendedName>
</protein>
<dbReference type="RefSeq" id="WP_148136524.1">
    <property type="nucleotide sequence ID" value="NZ_CP017634.1"/>
</dbReference>
<dbReference type="Gene3D" id="3.30.365.10">
    <property type="entry name" value="Aldehyde oxidase/xanthine dehydrogenase, molybdopterin binding domain"/>
    <property type="match status" value="4"/>
</dbReference>
<evidence type="ECO:0000259" key="1">
    <source>
        <dbReference type="SMART" id="SM01008"/>
    </source>
</evidence>
<proteinExistence type="predicted"/>
<dbReference type="AlphaFoldDB" id="A0A3G1KXG6"/>
<dbReference type="InterPro" id="IPR008274">
    <property type="entry name" value="AldOxase/xan_DH_MoCoBD1"/>
</dbReference>
<dbReference type="PANTHER" id="PTHR11908">
    <property type="entry name" value="XANTHINE DEHYDROGENASE"/>
    <property type="match status" value="1"/>
</dbReference>
<dbReference type="InterPro" id="IPR046867">
    <property type="entry name" value="AldOxase/xan_DH_MoCoBD2"/>
</dbReference>
<evidence type="ECO:0000313" key="3">
    <source>
        <dbReference type="Proteomes" id="UP000323521"/>
    </source>
</evidence>
<dbReference type="SMART" id="SM01008">
    <property type="entry name" value="Ald_Xan_dh_C"/>
    <property type="match status" value="1"/>
</dbReference>
<dbReference type="GO" id="GO:0016491">
    <property type="term" value="F:oxidoreductase activity"/>
    <property type="evidence" value="ECO:0007669"/>
    <property type="project" value="InterPro"/>
</dbReference>
<dbReference type="InterPro" id="IPR037165">
    <property type="entry name" value="AldOxase/xan_DH_Mopterin-bd_sf"/>
</dbReference>
<dbReference type="GO" id="GO:0005506">
    <property type="term" value="F:iron ion binding"/>
    <property type="evidence" value="ECO:0007669"/>
    <property type="project" value="InterPro"/>
</dbReference>
<dbReference type="SUPFAM" id="SSF54665">
    <property type="entry name" value="CO dehydrogenase molybdoprotein N-domain-like"/>
    <property type="match status" value="1"/>
</dbReference>
<name>A0A3G1KXG6_FORW1</name>
<dbReference type="PANTHER" id="PTHR11908:SF157">
    <property type="entry name" value="XANTHINE DEHYDROGENASE SUBUNIT D-RELATED"/>
    <property type="match status" value="1"/>
</dbReference>
<reference evidence="2 3" key="1">
    <citation type="submission" date="2016-10" db="EMBL/GenBank/DDBJ databases">
        <title>Complete Genome Sequence of Peptococcaceae strain DCMF.</title>
        <authorList>
            <person name="Edwards R.J."/>
            <person name="Holland S.I."/>
            <person name="Deshpande N.P."/>
            <person name="Wong Y.K."/>
            <person name="Ertan H."/>
            <person name="Manefield M."/>
            <person name="Russell T.L."/>
            <person name="Lee M.J."/>
        </authorList>
    </citation>
    <scope>NUCLEOTIDE SEQUENCE [LARGE SCALE GENOMIC DNA]</scope>
    <source>
        <strain evidence="2 3">DCMF</strain>
    </source>
</reference>
<accession>A0A3G1KXG6</accession>
<dbReference type="Pfam" id="PF01315">
    <property type="entry name" value="Ald_Xan_dh_C"/>
    <property type="match status" value="1"/>
</dbReference>
<dbReference type="KEGG" id="fwa:DCMF_22645"/>
<dbReference type="Gene3D" id="3.90.1170.50">
    <property type="entry name" value="Aldehyde oxidase/xanthine dehydrogenase, a/b hammerhead"/>
    <property type="match status" value="1"/>
</dbReference>
<organism evidence="2 3">
    <name type="scientific">Formimonas warabiya</name>
    <dbReference type="NCBI Taxonomy" id="1761012"/>
    <lineage>
        <taxon>Bacteria</taxon>
        <taxon>Bacillati</taxon>
        <taxon>Bacillota</taxon>
        <taxon>Clostridia</taxon>
        <taxon>Eubacteriales</taxon>
        <taxon>Peptococcaceae</taxon>
        <taxon>Candidatus Formimonas</taxon>
    </lineage>
</organism>
<dbReference type="InterPro" id="IPR016208">
    <property type="entry name" value="Ald_Oxase/xanthine_DH-like"/>
</dbReference>
<dbReference type="OrthoDB" id="41753at2"/>